<evidence type="ECO:0000256" key="1">
    <source>
        <dbReference type="SAM" id="Phobius"/>
    </source>
</evidence>
<sequence>MFVNAMLSIWLYGFLASLAIVGVSLWKWYFKD</sequence>
<keyword evidence="1" id="KW-1133">Transmembrane helix</keyword>
<proteinExistence type="predicted"/>
<evidence type="ECO:0000313" key="2">
    <source>
        <dbReference type="EMBL" id="SFE90141.1"/>
    </source>
</evidence>
<keyword evidence="1" id="KW-0472">Membrane</keyword>
<dbReference type="AlphaFoldDB" id="A0A1I2ECG3"/>
<organism evidence="2 3">
    <name type="scientific">Alteribacillus iranensis</name>
    <dbReference type="NCBI Taxonomy" id="930128"/>
    <lineage>
        <taxon>Bacteria</taxon>
        <taxon>Bacillati</taxon>
        <taxon>Bacillota</taxon>
        <taxon>Bacilli</taxon>
        <taxon>Bacillales</taxon>
        <taxon>Bacillaceae</taxon>
        <taxon>Alteribacillus</taxon>
    </lineage>
</organism>
<dbReference type="STRING" id="930128.SAMN05192532_105248"/>
<dbReference type="EMBL" id="FONT01000005">
    <property type="protein sequence ID" value="SFE90141.1"/>
    <property type="molecule type" value="Genomic_DNA"/>
</dbReference>
<keyword evidence="1" id="KW-0812">Transmembrane</keyword>
<accession>A0A1I2ECG3</accession>
<name>A0A1I2ECG3_9BACI</name>
<feature type="transmembrane region" description="Helical" evidence="1">
    <location>
        <begin position="6"/>
        <end position="26"/>
    </location>
</feature>
<keyword evidence="3" id="KW-1185">Reference proteome</keyword>
<protein>
    <submittedName>
        <fullName evidence="2">Uncharacterized protein</fullName>
    </submittedName>
</protein>
<dbReference type="Proteomes" id="UP000199516">
    <property type="component" value="Unassembled WGS sequence"/>
</dbReference>
<reference evidence="2 3" key="1">
    <citation type="submission" date="2016-10" db="EMBL/GenBank/DDBJ databases">
        <authorList>
            <person name="de Groot N.N."/>
        </authorList>
    </citation>
    <scope>NUCLEOTIDE SEQUENCE [LARGE SCALE GENOMIC DNA]</scope>
    <source>
        <strain evidence="2 3">DSM 23995</strain>
    </source>
</reference>
<gene>
    <name evidence="2" type="ORF">SAMN05192532_105248</name>
</gene>
<evidence type="ECO:0000313" key="3">
    <source>
        <dbReference type="Proteomes" id="UP000199516"/>
    </source>
</evidence>